<organism evidence="1 2">
    <name type="scientific">Anaerotruncus colihominis</name>
    <dbReference type="NCBI Taxonomy" id="169435"/>
    <lineage>
        <taxon>Bacteria</taxon>
        <taxon>Bacillati</taxon>
        <taxon>Bacillota</taxon>
        <taxon>Clostridia</taxon>
        <taxon>Eubacteriales</taxon>
        <taxon>Oscillospiraceae</taxon>
        <taxon>Anaerotruncus</taxon>
    </lineage>
</organism>
<protein>
    <submittedName>
        <fullName evidence="1">Uncharacterized protein</fullName>
    </submittedName>
</protein>
<accession>A0A174UEI0</accession>
<evidence type="ECO:0000313" key="1">
    <source>
        <dbReference type="EMBL" id="CUQ20773.1"/>
    </source>
</evidence>
<reference evidence="1 2" key="1">
    <citation type="submission" date="2015-09" db="EMBL/GenBank/DDBJ databases">
        <authorList>
            <consortium name="Pathogen Informatics"/>
        </authorList>
    </citation>
    <scope>NUCLEOTIDE SEQUENCE [LARGE SCALE GENOMIC DNA]</scope>
    <source>
        <strain evidence="1 2">2789STDY5834939</strain>
    </source>
</reference>
<gene>
    <name evidence="1" type="ORF">ERS852551_03541</name>
</gene>
<dbReference type="OrthoDB" id="2611623at2"/>
<dbReference type="EMBL" id="CZBE01000036">
    <property type="protein sequence ID" value="CUQ20773.1"/>
    <property type="molecule type" value="Genomic_DNA"/>
</dbReference>
<evidence type="ECO:0000313" key="2">
    <source>
        <dbReference type="Proteomes" id="UP000095765"/>
    </source>
</evidence>
<name>A0A174UEI0_9FIRM</name>
<proteinExistence type="predicted"/>
<dbReference type="AlphaFoldDB" id="A0A174UEI0"/>
<sequence>MDTLAAVSARLAALGYTVTDADNAALDYNIRKAETYLKASTNQPEVPEGLFYVWADMAAGLFLTDKKASGGLADIYDFEAPAKSISEGDTSVTFALSDSGSFEQQFDTMLERMIHPDEELVTAFRRLAW</sequence>
<dbReference type="RefSeq" id="WP_055246103.1">
    <property type="nucleotide sequence ID" value="NZ_CABIWA010000027.1"/>
</dbReference>
<dbReference type="Proteomes" id="UP000095765">
    <property type="component" value="Unassembled WGS sequence"/>
</dbReference>